<dbReference type="AlphaFoldDB" id="A0A0L0F8E1"/>
<keyword evidence="3" id="KW-1185">Reference proteome</keyword>
<dbReference type="SUPFAM" id="SSF82199">
    <property type="entry name" value="SET domain"/>
    <property type="match status" value="1"/>
</dbReference>
<dbReference type="Gene3D" id="2.170.270.10">
    <property type="entry name" value="SET domain"/>
    <property type="match status" value="1"/>
</dbReference>
<dbReference type="RefSeq" id="XP_014146280.1">
    <property type="nucleotide sequence ID" value="XM_014290805.1"/>
</dbReference>
<dbReference type="EMBL" id="KQ247151">
    <property type="protein sequence ID" value="KNC72378.1"/>
    <property type="molecule type" value="Genomic_DNA"/>
</dbReference>
<proteinExistence type="predicted"/>
<protein>
    <recommendedName>
        <fullName evidence="1">SET domain-containing protein</fullName>
    </recommendedName>
</protein>
<dbReference type="PANTHER" id="PTHR46820">
    <property type="entry name" value="HISTONE-LYSINE N-METHYLTRANSFERASE SETD7"/>
    <property type="match status" value="1"/>
</dbReference>
<dbReference type="OrthoDB" id="294378at2759"/>
<reference evidence="2 3" key="1">
    <citation type="submission" date="2011-02" db="EMBL/GenBank/DDBJ databases">
        <title>The Genome Sequence of Sphaeroforma arctica JP610.</title>
        <authorList>
            <consortium name="The Broad Institute Genome Sequencing Platform"/>
            <person name="Russ C."/>
            <person name="Cuomo C."/>
            <person name="Young S.K."/>
            <person name="Zeng Q."/>
            <person name="Gargeya S."/>
            <person name="Alvarado L."/>
            <person name="Berlin A."/>
            <person name="Chapman S.B."/>
            <person name="Chen Z."/>
            <person name="Freedman E."/>
            <person name="Gellesch M."/>
            <person name="Goldberg J."/>
            <person name="Griggs A."/>
            <person name="Gujja S."/>
            <person name="Heilman E."/>
            <person name="Heiman D."/>
            <person name="Howarth C."/>
            <person name="Mehta T."/>
            <person name="Neiman D."/>
            <person name="Pearson M."/>
            <person name="Roberts A."/>
            <person name="Saif S."/>
            <person name="Shea T."/>
            <person name="Shenoy N."/>
            <person name="Sisk P."/>
            <person name="Stolte C."/>
            <person name="Sykes S."/>
            <person name="White J."/>
            <person name="Yandava C."/>
            <person name="Burger G."/>
            <person name="Gray M.W."/>
            <person name="Holland P.W.H."/>
            <person name="King N."/>
            <person name="Lang F.B.F."/>
            <person name="Roger A.J."/>
            <person name="Ruiz-Trillo I."/>
            <person name="Haas B."/>
            <person name="Nusbaum C."/>
            <person name="Birren B."/>
        </authorList>
    </citation>
    <scope>NUCLEOTIDE SEQUENCE [LARGE SCALE GENOMIC DNA]</scope>
    <source>
        <strain evidence="2 3">JP610</strain>
    </source>
</reference>
<dbReference type="eggNOG" id="KOG1079">
    <property type="taxonomic scope" value="Eukaryota"/>
</dbReference>
<sequence>MHRELNNNTITLNEDVVIDVPLPYDSLTHYRNTLGHKANHSTRPNAKYDVFFHPVFGDIKCIRSIQDVKEGEEVVVDYGYSHETVPDWYSALKT</sequence>
<dbReference type="Pfam" id="PF00856">
    <property type="entry name" value="SET"/>
    <property type="match status" value="1"/>
</dbReference>
<organism evidence="2 3">
    <name type="scientific">Sphaeroforma arctica JP610</name>
    <dbReference type="NCBI Taxonomy" id="667725"/>
    <lineage>
        <taxon>Eukaryota</taxon>
        <taxon>Ichthyosporea</taxon>
        <taxon>Ichthyophonida</taxon>
        <taxon>Sphaeroforma</taxon>
    </lineage>
</organism>
<dbReference type="GO" id="GO:0003682">
    <property type="term" value="F:chromatin binding"/>
    <property type="evidence" value="ECO:0007669"/>
    <property type="project" value="TreeGrafter"/>
</dbReference>
<evidence type="ECO:0000313" key="2">
    <source>
        <dbReference type="EMBL" id="KNC72378.1"/>
    </source>
</evidence>
<dbReference type="PROSITE" id="PS50280">
    <property type="entry name" value="SET"/>
    <property type="match status" value="1"/>
</dbReference>
<dbReference type="InterPro" id="IPR046341">
    <property type="entry name" value="SET_dom_sf"/>
</dbReference>
<dbReference type="GeneID" id="25915570"/>
<dbReference type="STRING" id="667725.A0A0L0F8E1"/>
<dbReference type="GO" id="GO:0005694">
    <property type="term" value="C:chromosome"/>
    <property type="evidence" value="ECO:0007669"/>
    <property type="project" value="TreeGrafter"/>
</dbReference>
<accession>A0A0L0F8E1</accession>
<gene>
    <name evidence="2" type="ORF">SARC_15066</name>
</gene>
<feature type="domain" description="SET" evidence="1">
    <location>
        <begin position="1"/>
        <end position="79"/>
    </location>
</feature>
<evidence type="ECO:0000259" key="1">
    <source>
        <dbReference type="PROSITE" id="PS50280"/>
    </source>
</evidence>
<dbReference type="PANTHER" id="PTHR46820:SF1">
    <property type="entry name" value="HISTONE-LYSINE N-METHYLTRANSFERASE SETD7"/>
    <property type="match status" value="1"/>
</dbReference>
<dbReference type="GO" id="GO:0070828">
    <property type="term" value="P:heterochromatin organization"/>
    <property type="evidence" value="ECO:0007669"/>
    <property type="project" value="TreeGrafter"/>
</dbReference>
<dbReference type="GO" id="GO:0005634">
    <property type="term" value="C:nucleus"/>
    <property type="evidence" value="ECO:0007669"/>
    <property type="project" value="TreeGrafter"/>
</dbReference>
<dbReference type="InterPro" id="IPR001214">
    <property type="entry name" value="SET_dom"/>
</dbReference>
<dbReference type="Proteomes" id="UP000054560">
    <property type="component" value="Unassembled WGS sequence"/>
</dbReference>
<evidence type="ECO:0000313" key="3">
    <source>
        <dbReference type="Proteomes" id="UP000054560"/>
    </source>
</evidence>
<name>A0A0L0F8E1_9EUKA</name>